<dbReference type="InterPro" id="IPR032781">
    <property type="entry name" value="ABC_tran_Xtn"/>
</dbReference>
<dbReference type="Pfam" id="PF16326">
    <property type="entry name" value="ABC_tran_CTD"/>
    <property type="match status" value="1"/>
</dbReference>
<dbReference type="Pfam" id="PF00005">
    <property type="entry name" value="ABC_tran"/>
    <property type="match status" value="2"/>
</dbReference>
<comment type="caution">
    <text evidence="5">The sequence shown here is derived from an EMBL/GenBank/DDBJ whole genome shotgun (WGS) entry which is preliminary data.</text>
</comment>
<dbReference type="PANTHER" id="PTHR42855">
    <property type="entry name" value="ABC TRANSPORTER ATP-BINDING SUBUNIT"/>
    <property type="match status" value="1"/>
</dbReference>
<dbReference type="GO" id="GO:0005524">
    <property type="term" value="F:ATP binding"/>
    <property type="evidence" value="ECO:0007669"/>
    <property type="project" value="UniProtKB-KW"/>
</dbReference>
<dbReference type="PROSITE" id="PS00211">
    <property type="entry name" value="ABC_TRANSPORTER_1"/>
    <property type="match status" value="2"/>
</dbReference>
<dbReference type="CDD" id="cd03221">
    <property type="entry name" value="ABCF_EF-3"/>
    <property type="match status" value="2"/>
</dbReference>
<dbReference type="GO" id="GO:0003677">
    <property type="term" value="F:DNA binding"/>
    <property type="evidence" value="ECO:0007669"/>
    <property type="project" value="InterPro"/>
</dbReference>
<dbReference type="Gene3D" id="1.10.287.380">
    <property type="entry name" value="Valyl-tRNA synthetase, C-terminal domain"/>
    <property type="match status" value="1"/>
</dbReference>
<dbReference type="PROSITE" id="PS50893">
    <property type="entry name" value="ABC_TRANSPORTER_2"/>
    <property type="match status" value="2"/>
</dbReference>
<sequence length="632" mass="70213">MSPITPAVISAKDLRLQFGLQQVFNDATMSIHEGEKLGLVGRNGCGKTSLMRILAGTEKPDSGTISRRNGIIVSHLAQEFTLDEEASVLDNVRSGAAALLDMVARYESGDYKGDQEAELLHQIQLHDGWGVETRISTAMNELGVPAADRTVKGLSGGEKRRVALARALVAQPDLLLLDEPTNHLDAESIEWLEIFLREFTGAVLFVTHDRYFLDRVATRIIEIDDSRIYSHPGNYSDFLESKAIRESVEANSERRRQSFLRHELEFVRAGVSARRTKQRSRLDEYARVAAMDAPEEELVMDLIIPPAAPLANTIIDATDIGACVNDRWLFSHLNLSFEAGTCTGIIGRNGLGKTTLLRMLMGEQEPTEGKVVIGKRTVFNYVDQQRLLLNPENSVMEEVAGPNSEFVQFGPEKLHVRTYLRRFLFTDERATMRVKELSGGEQSRVLLAKILRRGGNFLILDEPTNDLDLQTMRVLEEAILSFKGCVLVVSHDRYFLDRVCDRLIAFEGQGRIHECAGNYSYYQEKRAAKAAAELAMVQAPVKKEKPAAAGNAKPKKMSQKEQRELAEVEAAMATLEGEIAAMETELSNPETFVKLGAGTNDYLAKLEAKKAELEGKFARWAELEEIKAACGG</sequence>
<evidence type="ECO:0000313" key="6">
    <source>
        <dbReference type="Proteomes" id="UP000590740"/>
    </source>
</evidence>
<name>A0A7W7YCX6_9BACT</name>
<dbReference type="InterPro" id="IPR017871">
    <property type="entry name" value="ABC_transporter-like_CS"/>
</dbReference>
<protein>
    <submittedName>
        <fullName evidence="5">ATP-binding cassette subfamily F protein uup</fullName>
    </submittedName>
</protein>
<dbReference type="Gene3D" id="3.40.50.300">
    <property type="entry name" value="P-loop containing nucleotide triphosphate hydrolases"/>
    <property type="match status" value="2"/>
</dbReference>
<dbReference type="PANTHER" id="PTHR42855:SF1">
    <property type="entry name" value="ABC TRANSPORTER DOMAIN-CONTAINING PROTEIN"/>
    <property type="match status" value="1"/>
</dbReference>
<proteinExistence type="predicted"/>
<dbReference type="Pfam" id="PF12848">
    <property type="entry name" value="ABC_tran_Xtn"/>
    <property type="match status" value="1"/>
</dbReference>
<dbReference type="InterPro" id="IPR051309">
    <property type="entry name" value="ABCF_ATPase"/>
</dbReference>
<dbReference type="InterPro" id="IPR037118">
    <property type="entry name" value="Val-tRNA_synth_C_sf"/>
</dbReference>
<organism evidence="5 6">
    <name type="scientific">Prosthecobacter vanneervenii</name>
    <dbReference type="NCBI Taxonomy" id="48466"/>
    <lineage>
        <taxon>Bacteria</taxon>
        <taxon>Pseudomonadati</taxon>
        <taxon>Verrucomicrobiota</taxon>
        <taxon>Verrucomicrobiia</taxon>
        <taxon>Verrucomicrobiales</taxon>
        <taxon>Verrucomicrobiaceae</taxon>
        <taxon>Prosthecobacter</taxon>
    </lineage>
</organism>
<dbReference type="RefSeq" id="WP_184341145.1">
    <property type="nucleotide sequence ID" value="NZ_JACHIG010000007.1"/>
</dbReference>
<keyword evidence="2 5" id="KW-0067">ATP-binding</keyword>
<feature type="coiled-coil region" evidence="3">
    <location>
        <begin position="558"/>
        <end position="623"/>
    </location>
</feature>
<dbReference type="InterPro" id="IPR003439">
    <property type="entry name" value="ABC_transporter-like_ATP-bd"/>
</dbReference>
<evidence type="ECO:0000259" key="4">
    <source>
        <dbReference type="PROSITE" id="PS50893"/>
    </source>
</evidence>
<keyword evidence="6" id="KW-1185">Reference proteome</keyword>
<dbReference type="EMBL" id="JACHIG010000007">
    <property type="protein sequence ID" value="MBB5033892.1"/>
    <property type="molecule type" value="Genomic_DNA"/>
</dbReference>
<keyword evidence="1" id="KW-0547">Nucleotide-binding</keyword>
<keyword evidence="3" id="KW-0175">Coiled coil</keyword>
<feature type="domain" description="ABC transporter" evidence="4">
    <location>
        <begin position="315"/>
        <end position="534"/>
    </location>
</feature>
<dbReference type="FunFam" id="3.40.50.300:FF:000011">
    <property type="entry name" value="Putative ABC transporter ATP-binding component"/>
    <property type="match status" value="1"/>
</dbReference>
<evidence type="ECO:0000256" key="3">
    <source>
        <dbReference type="SAM" id="Coils"/>
    </source>
</evidence>
<dbReference type="AlphaFoldDB" id="A0A7W7YCX6"/>
<dbReference type="InterPro" id="IPR003593">
    <property type="entry name" value="AAA+_ATPase"/>
</dbReference>
<dbReference type="Proteomes" id="UP000590740">
    <property type="component" value="Unassembled WGS sequence"/>
</dbReference>
<feature type="domain" description="ABC transporter" evidence="4">
    <location>
        <begin position="9"/>
        <end position="250"/>
    </location>
</feature>
<gene>
    <name evidence="5" type="ORF">HNQ65_003482</name>
</gene>
<accession>A0A7W7YCX6</accession>
<reference evidence="5 6" key="1">
    <citation type="submission" date="2020-08" db="EMBL/GenBank/DDBJ databases">
        <title>Genomic Encyclopedia of Type Strains, Phase IV (KMG-IV): sequencing the most valuable type-strain genomes for metagenomic binning, comparative biology and taxonomic classification.</title>
        <authorList>
            <person name="Goeker M."/>
        </authorList>
    </citation>
    <scope>NUCLEOTIDE SEQUENCE [LARGE SCALE GENOMIC DNA]</scope>
    <source>
        <strain evidence="5 6">DSM 12252</strain>
    </source>
</reference>
<dbReference type="InterPro" id="IPR027417">
    <property type="entry name" value="P-loop_NTPase"/>
</dbReference>
<evidence type="ECO:0000256" key="1">
    <source>
        <dbReference type="ARBA" id="ARBA00022741"/>
    </source>
</evidence>
<dbReference type="GO" id="GO:0016887">
    <property type="term" value="F:ATP hydrolysis activity"/>
    <property type="evidence" value="ECO:0007669"/>
    <property type="project" value="InterPro"/>
</dbReference>
<evidence type="ECO:0000313" key="5">
    <source>
        <dbReference type="EMBL" id="MBB5033892.1"/>
    </source>
</evidence>
<evidence type="ECO:0000256" key="2">
    <source>
        <dbReference type="ARBA" id="ARBA00022840"/>
    </source>
</evidence>
<dbReference type="InterPro" id="IPR032524">
    <property type="entry name" value="ABC_tran_C"/>
</dbReference>
<dbReference type="SUPFAM" id="SSF52540">
    <property type="entry name" value="P-loop containing nucleoside triphosphate hydrolases"/>
    <property type="match status" value="2"/>
</dbReference>
<dbReference type="SMART" id="SM00382">
    <property type="entry name" value="AAA"/>
    <property type="match status" value="2"/>
</dbReference>